<dbReference type="EMBL" id="GHBP01007071">
    <property type="protein sequence ID" value="NDJ94194.1"/>
    <property type="molecule type" value="Transcribed_RNA"/>
</dbReference>
<evidence type="ECO:0000313" key="4">
    <source>
        <dbReference type="EMBL" id="NDJ94194.1"/>
    </source>
</evidence>
<proteinExistence type="predicted"/>
<dbReference type="GO" id="GO:0016301">
    <property type="term" value="F:kinase activity"/>
    <property type="evidence" value="ECO:0007669"/>
    <property type="project" value="UniProtKB-KW"/>
</dbReference>
<dbReference type="PRINTS" id="PR00990">
    <property type="entry name" value="RIBOKINASE"/>
</dbReference>
<evidence type="ECO:0000256" key="1">
    <source>
        <dbReference type="ARBA" id="ARBA00022679"/>
    </source>
</evidence>
<dbReference type="SUPFAM" id="SSF53613">
    <property type="entry name" value="Ribokinase-like"/>
    <property type="match status" value="1"/>
</dbReference>
<accession>A0A6G3MJN6</accession>
<evidence type="ECO:0000259" key="3">
    <source>
        <dbReference type="Pfam" id="PF00294"/>
    </source>
</evidence>
<dbReference type="InterPro" id="IPR002139">
    <property type="entry name" value="Ribo/fructo_kinase"/>
</dbReference>
<organism evidence="4">
    <name type="scientific">Henneguya salminicola</name>
    <name type="common">Myxosporean</name>
    <dbReference type="NCBI Taxonomy" id="69463"/>
    <lineage>
        <taxon>Eukaryota</taxon>
        <taxon>Metazoa</taxon>
        <taxon>Cnidaria</taxon>
        <taxon>Myxozoa</taxon>
        <taxon>Myxosporea</taxon>
        <taxon>Bivalvulida</taxon>
        <taxon>Platysporina</taxon>
        <taxon>Myxobolidae</taxon>
        <taxon>Henneguya</taxon>
    </lineage>
</organism>
<dbReference type="InterPro" id="IPR011611">
    <property type="entry name" value="PfkB_dom"/>
</dbReference>
<reference evidence="4" key="1">
    <citation type="submission" date="2018-11" db="EMBL/GenBank/DDBJ databases">
        <title>Henneguya salminicola genome and transcriptome.</title>
        <authorList>
            <person name="Yahalomi D."/>
            <person name="Atkinson S.D."/>
            <person name="Neuhof M."/>
            <person name="Chang E.S."/>
            <person name="Philippe H."/>
            <person name="Cartwright P."/>
            <person name="Bartholomew J.L."/>
            <person name="Huchon D."/>
        </authorList>
    </citation>
    <scope>NUCLEOTIDE SEQUENCE</scope>
    <source>
        <strain evidence="4">Hz1</strain>
        <tissue evidence="4">Whole</tissue>
    </source>
</reference>
<name>A0A6G3MJN6_HENSL</name>
<dbReference type="InterPro" id="IPR029056">
    <property type="entry name" value="Ribokinase-like"/>
</dbReference>
<feature type="domain" description="Carbohydrate kinase PfkB" evidence="3">
    <location>
        <begin position="4"/>
        <end position="105"/>
    </location>
</feature>
<dbReference type="Pfam" id="PF00294">
    <property type="entry name" value="PfkB"/>
    <property type="match status" value="1"/>
</dbReference>
<keyword evidence="2 4" id="KW-0418">Kinase</keyword>
<protein>
    <submittedName>
        <fullName evidence="4">Ribokinase (Trinotate prediction)</fullName>
    </submittedName>
</protein>
<dbReference type="PANTHER" id="PTHR10584">
    <property type="entry name" value="SUGAR KINASE"/>
    <property type="match status" value="1"/>
</dbReference>
<dbReference type="Gene3D" id="3.40.1190.20">
    <property type="match status" value="1"/>
</dbReference>
<sequence>MAYDIIVVGSCNIDLTNYVERVPDPGETIKAKSFETSFGGKGANQAVMAKLIGGRTILVGKVGNDFFGTSYKKHLNEISLNSEAIEVCEDSPTGTATIIVDDQGIFYNNIRSKLYHNQSRSQ</sequence>
<dbReference type="PANTHER" id="PTHR10584:SF166">
    <property type="entry name" value="RIBOKINASE"/>
    <property type="match status" value="1"/>
</dbReference>
<evidence type="ECO:0000256" key="2">
    <source>
        <dbReference type="ARBA" id="ARBA00022777"/>
    </source>
</evidence>
<keyword evidence="1" id="KW-0808">Transferase</keyword>
<dbReference type="AlphaFoldDB" id="A0A6G3MJN6"/>
<dbReference type="GO" id="GO:0006796">
    <property type="term" value="P:phosphate-containing compound metabolic process"/>
    <property type="evidence" value="ECO:0007669"/>
    <property type="project" value="UniProtKB-ARBA"/>
</dbReference>